<feature type="transmembrane region" description="Helical" evidence="7">
    <location>
        <begin position="59"/>
        <end position="81"/>
    </location>
</feature>
<sequence length="178" mass="19414">MALGQKIELVTQRVLFTSRWLLAPFYVALAFCLFILMLKAGQHVLHLIHGAISSSESSVVLDTLGLIDLTLTSSLVVLVIFSGFENFVAQVADDSDANRPAWLTKIDFGGLKLKLMSSIVAISAIQTLRVFMDVNNVSDRNLAWYVGIHLSFVLSAVLLALSDRIAGHSSAKEEDDGH</sequence>
<keyword evidence="6 7" id="KW-0472">Membrane</keyword>
<evidence type="ECO:0000256" key="5">
    <source>
        <dbReference type="ARBA" id="ARBA00022989"/>
    </source>
</evidence>
<keyword evidence="5 7" id="KW-1133">Transmembrane helix</keyword>
<dbReference type="Pfam" id="PF03350">
    <property type="entry name" value="UPF0114"/>
    <property type="match status" value="1"/>
</dbReference>
<dbReference type="InterPro" id="IPR020761">
    <property type="entry name" value="UPF0114_bac"/>
</dbReference>
<keyword evidence="4 7" id="KW-0812">Transmembrane</keyword>
<dbReference type="Proteomes" id="UP001139104">
    <property type="component" value="Unassembled WGS sequence"/>
</dbReference>
<evidence type="ECO:0000256" key="2">
    <source>
        <dbReference type="ARBA" id="ARBA00005774"/>
    </source>
</evidence>
<evidence type="ECO:0000313" key="9">
    <source>
        <dbReference type="Proteomes" id="UP001139104"/>
    </source>
</evidence>
<evidence type="ECO:0000313" key="8">
    <source>
        <dbReference type="EMBL" id="MCI4681288.1"/>
    </source>
</evidence>
<dbReference type="InterPro" id="IPR005134">
    <property type="entry name" value="UPF0114"/>
</dbReference>
<name>A0ABS9Z0Z7_9HYPH</name>
<gene>
    <name evidence="8" type="ORF">K2U94_00615</name>
</gene>
<dbReference type="PANTHER" id="PTHR38596:SF1">
    <property type="entry name" value="UPF0114 PROTEIN YQHA"/>
    <property type="match status" value="1"/>
</dbReference>
<evidence type="ECO:0000256" key="6">
    <source>
        <dbReference type="ARBA" id="ARBA00023136"/>
    </source>
</evidence>
<proteinExistence type="inferred from homology"/>
<evidence type="ECO:0000256" key="4">
    <source>
        <dbReference type="ARBA" id="ARBA00022692"/>
    </source>
</evidence>
<dbReference type="PANTHER" id="PTHR38596">
    <property type="entry name" value="UPF0114 PROTEIN YQHA"/>
    <property type="match status" value="1"/>
</dbReference>
<dbReference type="HAMAP" id="MF_00143">
    <property type="entry name" value="UPF0114"/>
    <property type="match status" value="1"/>
</dbReference>
<accession>A0ABS9Z0Z7</accession>
<comment type="caution">
    <text evidence="8">The sequence shown here is derived from an EMBL/GenBank/DDBJ whole genome shotgun (WGS) entry which is preliminary data.</text>
</comment>
<evidence type="ECO:0000256" key="1">
    <source>
        <dbReference type="ARBA" id="ARBA00004651"/>
    </source>
</evidence>
<keyword evidence="9" id="KW-1185">Reference proteome</keyword>
<organism evidence="8 9">
    <name type="scientific">Candidatus Rhodoblastus alkanivorans</name>
    <dbReference type="NCBI Taxonomy" id="2954117"/>
    <lineage>
        <taxon>Bacteria</taxon>
        <taxon>Pseudomonadati</taxon>
        <taxon>Pseudomonadota</taxon>
        <taxon>Alphaproteobacteria</taxon>
        <taxon>Hyphomicrobiales</taxon>
        <taxon>Rhodoblastaceae</taxon>
        <taxon>Rhodoblastus</taxon>
    </lineage>
</organism>
<feature type="transmembrane region" description="Helical" evidence="7">
    <location>
        <begin position="20"/>
        <end position="38"/>
    </location>
</feature>
<evidence type="ECO:0000256" key="7">
    <source>
        <dbReference type="HAMAP-Rule" id="MF_00143"/>
    </source>
</evidence>
<protein>
    <recommendedName>
        <fullName evidence="7">UPF0114 protein K2U94_00615</fullName>
    </recommendedName>
</protein>
<feature type="transmembrane region" description="Helical" evidence="7">
    <location>
        <begin position="142"/>
        <end position="162"/>
    </location>
</feature>
<reference evidence="8" key="1">
    <citation type="journal article" date="2022" name="ISME J.">
        <title>Identification of active gaseous-alkane degraders at natural gas seeps.</title>
        <authorList>
            <person name="Farhan Ul Haque M."/>
            <person name="Hernandez M."/>
            <person name="Crombie A.T."/>
            <person name="Murrell J.C."/>
        </authorList>
    </citation>
    <scope>NUCLEOTIDE SEQUENCE</scope>
    <source>
        <strain evidence="8">PC2</strain>
    </source>
</reference>
<keyword evidence="3 7" id="KW-1003">Cell membrane</keyword>
<evidence type="ECO:0000256" key="3">
    <source>
        <dbReference type="ARBA" id="ARBA00022475"/>
    </source>
</evidence>
<comment type="subcellular location">
    <subcellularLocation>
        <location evidence="1 7">Cell membrane</location>
        <topology evidence="1 7">Multi-pass membrane protein</topology>
    </subcellularLocation>
</comment>
<comment type="similarity">
    <text evidence="2 7">Belongs to the UPF0114 family.</text>
</comment>
<dbReference type="RefSeq" id="WP_243065363.1">
    <property type="nucleotide sequence ID" value="NZ_JAIVFK010000008.1"/>
</dbReference>
<dbReference type="EMBL" id="JAIVFP010000001">
    <property type="protein sequence ID" value="MCI4681288.1"/>
    <property type="molecule type" value="Genomic_DNA"/>
</dbReference>
<dbReference type="NCBIfam" id="TIGR00645">
    <property type="entry name" value="HI0507"/>
    <property type="match status" value="1"/>
</dbReference>